<evidence type="ECO:0008006" key="4">
    <source>
        <dbReference type="Google" id="ProtNLM"/>
    </source>
</evidence>
<evidence type="ECO:0000313" key="2">
    <source>
        <dbReference type="EMBL" id="KAJ3645613.1"/>
    </source>
</evidence>
<feature type="chain" id="PRO_5041449113" description="Glycoprotein" evidence="1">
    <location>
        <begin position="16"/>
        <end position="685"/>
    </location>
</feature>
<comment type="caution">
    <text evidence="2">The sequence shown here is derived from an EMBL/GenBank/DDBJ whole genome shotgun (WGS) entry which is preliminary data.</text>
</comment>
<dbReference type="Proteomes" id="UP001168821">
    <property type="component" value="Unassembled WGS sequence"/>
</dbReference>
<sequence>MRLVLLPLLWQLTNGLIAYDCQNSATNITIISLNDVAQCPDPEYGYTTFPRSIQIVQKNRFEKVHVQTCLVQVTRMIHHCGMHSHSSVVAKGLYTYLYKVGRENCKAIHQFREFRGLHGQVFSGLQPNGTIGGSVTLAGKLQTDGTCTGTTFTEDGTTWENVVVTATVTITIKDYDATLKLDQDEVVLHGGYSCSFLSGYCIDAVMGETAWDPVTPQECNSYATLYNGQGYLVRQKNTSNPIMYVVVEDGDRVFALSLIKTATICGTLVWQTEHPKLLVLEKEPGARMLNWGNHARKENIDLTVYVNSKFLYMEQSLKTSIDRAYAHTVHRRCLLRREILLNRLVLAPLSPNTISTLVKGQAGFVGKVAGEVLYILQCVPRIVEIRRETTCYAELPVKVDNISYFMSPITRILQRYAEQMECNSLIPPLYYINNRWTSFSPNPGTAYTPATLEVDTETKLTFTPIQNLGAGGIYTAQEIREAQDAMLFGFERKALSNILTRKMVGQNVETQGVSLLHMFSAEEIGKLAESALDKMWGWFRCIGTWTSGLIGIYCIIRLIKILIEILINAIAIQKEHGWSLKILASFWDTMTIWLLHKKHKKDVSSRLHRTLGHLNETDHGDPAVLRDPNHIGIASAPTQALATSADDSNITSTTSPTLLTRDGTVYTGLNQAVQDLKNDQAHTWI</sequence>
<gene>
    <name evidence="2" type="ORF">Zmor_023255</name>
</gene>
<proteinExistence type="predicted"/>
<accession>A0AA38HWM6</accession>
<keyword evidence="3" id="KW-1185">Reference proteome</keyword>
<feature type="signal peptide" evidence="1">
    <location>
        <begin position="1"/>
        <end position="15"/>
    </location>
</feature>
<name>A0AA38HWM6_9CUCU</name>
<dbReference type="EMBL" id="JALNTZ010000007">
    <property type="protein sequence ID" value="KAJ3645613.1"/>
    <property type="molecule type" value="Genomic_DNA"/>
</dbReference>
<organism evidence="2 3">
    <name type="scientific">Zophobas morio</name>
    <dbReference type="NCBI Taxonomy" id="2755281"/>
    <lineage>
        <taxon>Eukaryota</taxon>
        <taxon>Metazoa</taxon>
        <taxon>Ecdysozoa</taxon>
        <taxon>Arthropoda</taxon>
        <taxon>Hexapoda</taxon>
        <taxon>Insecta</taxon>
        <taxon>Pterygota</taxon>
        <taxon>Neoptera</taxon>
        <taxon>Endopterygota</taxon>
        <taxon>Coleoptera</taxon>
        <taxon>Polyphaga</taxon>
        <taxon>Cucujiformia</taxon>
        <taxon>Tenebrionidae</taxon>
        <taxon>Zophobas</taxon>
    </lineage>
</organism>
<evidence type="ECO:0000256" key="1">
    <source>
        <dbReference type="SAM" id="SignalP"/>
    </source>
</evidence>
<dbReference type="Pfam" id="PF24664">
    <property type="entry name" value="Monjiviricetes_fusion"/>
    <property type="match status" value="1"/>
</dbReference>
<protein>
    <recommendedName>
        <fullName evidence="4">Glycoprotein</fullName>
    </recommendedName>
</protein>
<evidence type="ECO:0000313" key="3">
    <source>
        <dbReference type="Proteomes" id="UP001168821"/>
    </source>
</evidence>
<keyword evidence="1" id="KW-0732">Signal</keyword>
<dbReference type="AlphaFoldDB" id="A0AA38HWM6"/>
<reference evidence="2" key="1">
    <citation type="journal article" date="2023" name="G3 (Bethesda)">
        <title>Whole genome assemblies of Zophobas morio and Tenebrio molitor.</title>
        <authorList>
            <person name="Kaur S."/>
            <person name="Stinson S.A."/>
            <person name="diCenzo G.C."/>
        </authorList>
    </citation>
    <scope>NUCLEOTIDE SEQUENCE</scope>
    <source>
        <strain evidence="2">QUZm001</strain>
    </source>
</reference>